<proteinExistence type="predicted"/>
<dbReference type="RefSeq" id="WP_045462976.1">
    <property type="nucleotide sequence ID" value="NZ_BBLT01000004.1"/>
</dbReference>
<gene>
    <name evidence="2" type="ORF">MYP_2257</name>
</gene>
<evidence type="ECO:0000259" key="1">
    <source>
        <dbReference type="Pfam" id="PF01575"/>
    </source>
</evidence>
<dbReference type="GO" id="GO:0006633">
    <property type="term" value="P:fatty acid biosynthetic process"/>
    <property type="evidence" value="ECO:0007669"/>
    <property type="project" value="TreeGrafter"/>
</dbReference>
<dbReference type="InterPro" id="IPR029069">
    <property type="entry name" value="HotDog_dom_sf"/>
</dbReference>
<accession>A0A098LF13</accession>
<organism evidence="2 3">
    <name type="scientific">Sporocytophaga myxococcoides</name>
    <dbReference type="NCBI Taxonomy" id="153721"/>
    <lineage>
        <taxon>Bacteria</taxon>
        <taxon>Pseudomonadati</taxon>
        <taxon>Bacteroidota</taxon>
        <taxon>Cytophagia</taxon>
        <taxon>Cytophagales</taxon>
        <taxon>Cytophagaceae</taxon>
        <taxon>Sporocytophaga</taxon>
    </lineage>
</organism>
<dbReference type="AlphaFoldDB" id="A0A098LF13"/>
<dbReference type="eggNOG" id="COG2030">
    <property type="taxonomic scope" value="Bacteria"/>
</dbReference>
<dbReference type="EMBL" id="BBLT01000004">
    <property type="protein sequence ID" value="GAL85029.1"/>
    <property type="molecule type" value="Genomic_DNA"/>
</dbReference>
<dbReference type="STRING" id="153721.MYP_2257"/>
<keyword evidence="3" id="KW-1185">Reference proteome</keyword>
<reference evidence="2 3" key="1">
    <citation type="submission" date="2014-09" db="EMBL/GenBank/DDBJ databases">
        <title>Sporocytophaga myxococcoides PG-01 genome sequencing.</title>
        <authorList>
            <person name="Liu L."/>
            <person name="Gao P.J."/>
            <person name="Chen G.J."/>
            <person name="Wang L.S."/>
        </authorList>
    </citation>
    <scope>NUCLEOTIDE SEQUENCE [LARGE SCALE GENOMIC DNA]</scope>
    <source>
        <strain evidence="2 3">PG-01</strain>
    </source>
</reference>
<feature type="domain" description="MaoC-like" evidence="1">
    <location>
        <begin position="14"/>
        <end position="111"/>
    </location>
</feature>
<evidence type="ECO:0000313" key="3">
    <source>
        <dbReference type="Proteomes" id="UP000030185"/>
    </source>
</evidence>
<dbReference type="InterPro" id="IPR002539">
    <property type="entry name" value="MaoC-like_dom"/>
</dbReference>
<dbReference type="CDD" id="cd03449">
    <property type="entry name" value="R_hydratase"/>
    <property type="match status" value="1"/>
</dbReference>
<dbReference type="Gene3D" id="3.10.129.10">
    <property type="entry name" value="Hotdog Thioesterase"/>
    <property type="match status" value="1"/>
</dbReference>
<dbReference type="GO" id="GO:0019171">
    <property type="term" value="F:(3R)-hydroxyacyl-[acyl-carrier-protein] dehydratase activity"/>
    <property type="evidence" value="ECO:0007669"/>
    <property type="project" value="TreeGrafter"/>
</dbReference>
<dbReference type="PANTHER" id="PTHR43437">
    <property type="entry name" value="HYDROXYACYL-THIOESTER DEHYDRATASE TYPE 2, MITOCHONDRIAL-RELATED"/>
    <property type="match status" value="1"/>
</dbReference>
<dbReference type="PANTHER" id="PTHR43437:SF3">
    <property type="entry name" value="HYDROXYACYL-THIOESTER DEHYDRATASE TYPE 2, MITOCHONDRIAL"/>
    <property type="match status" value="1"/>
</dbReference>
<dbReference type="Proteomes" id="UP000030185">
    <property type="component" value="Unassembled WGS sequence"/>
</dbReference>
<dbReference type="OrthoDB" id="9801625at2"/>
<dbReference type="SUPFAM" id="SSF54637">
    <property type="entry name" value="Thioesterase/thiol ester dehydrase-isomerase"/>
    <property type="match status" value="1"/>
</dbReference>
<name>A0A098LF13_9BACT</name>
<dbReference type="InterPro" id="IPR050965">
    <property type="entry name" value="UPF0336/Enoyl-CoA_hydratase"/>
</dbReference>
<evidence type="ECO:0000313" key="2">
    <source>
        <dbReference type="EMBL" id="GAL85029.1"/>
    </source>
</evidence>
<comment type="caution">
    <text evidence="2">The sequence shown here is derived from an EMBL/GenBank/DDBJ whole genome shotgun (WGS) entry which is preliminary data.</text>
</comment>
<sequence>MLDSGQVYSEVFSFTQEQVIRFAEVSGDHNPVHLDADYASKTAFKKPIVHGILGTSIFSKILGMNFPGEGTIYLKQEVNFKRPMYASTSYEAVLTVLEINRDKHQAVIETKVLDKETGKVIIDGQAQVMNKEKI</sequence>
<dbReference type="Pfam" id="PF01575">
    <property type="entry name" value="MaoC_dehydratas"/>
    <property type="match status" value="1"/>
</dbReference>
<protein>
    <submittedName>
        <fullName evidence="2">Dehydrogenase</fullName>
    </submittedName>
</protein>